<protein>
    <submittedName>
        <fullName evidence="2">Uncharacterized protein</fullName>
    </submittedName>
</protein>
<accession>A0A4S3TPL7</accession>
<reference evidence="2 3" key="1">
    <citation type="submission" date="2018-10" db="EMBL/GenBank/DDBJ databases">
        <title>Natronolimnobius sp. XQ-INN 246 isolated from Inner Mongolia Autonomous Region of China.</title>
        <authorList>
            <person name="Xue Q."/>
        </authorList>
    </citation>
    <scope>NUCLEOTIDE SEQUENCE [LARGE SCALE GENOMIC DNA]</scope>
    <source>
        <strain evidence="2 3">XQ-INN 246</strain>
    </source>
</reference>
<dbReference type="AlphaFoldDB" id="A0A4S3TPL7"/>
<organism evidence="2 3">
    <name type="scientific">Salinadaptatus halalkaliphilus</name>
    <dbReference type="NCBI Taxonomy" id="2419781"/>
    <lineage>
        <taxon>Archaea</taxon>
        <taxon>Methanobacteriati</taxon>
        <taxon>Methanobacteriota</taxon>
        <taxon>Stenosarchaea group</taxon>
        <taxon>Halobacteria</taxon>
        <taxon>Halobacteriales</taxon>
        <taxon>Natrialbaceae</taxon>
        <taxon>Salinadaptatus</taxon>
    </lineage>
</organism>
<feature type="region of interest" description="Disordered" evidence="1">
    <location>
        <begin position="37"/>
        <end position="62"/>
    </location>
</feature>
<evidence type="ECO:0000313" key="3">
    <source>
        <dbReference type="Proteomes" id="UP000318864"/>
    </source>
</evidence>
<keyword evidence="3" id="KW-1185">Reference proteome</keyword>
<gene>
    <name evidence="2" type="ORF">D8Y22_08045</name>
</gene>
<evidence type="ECO:0000313" key="2">
    <source>
        <dbReference type="EMBL" id="THE65163.1"/>
    </source>
</evidence>
<name>A0A4S3TPL7_9EURY</name>
<dbReference type="EMBL" id="RBZW01000021">
    <property type="protein sequence ID" value="THE65163.1"/>
    <property type="molecule type" value="Genomic_DNA"/>
</dbReference>
<proteinExistence type="predicted"/>
<sequence>MSDRKFTFIELHLEGDHQFGPRTIDDALPFGEKYETAETEAADPAAETADADAEEAAEGSSSKGAIGALVALAVLVALGVAAKKYRGDDEDEALEADEEPDVIVN</sequence>
<evidence type="ECO:0000256" key="1">
    <source>
        <dbReference type="SAM" id="MobiDB-lite"/>
    </source>
</evidence>
<dbReference type="OrthoDB" id="170888at2157"/>
<comment type="caution">
    <text evidence="2">The sequence shown here is derived from an EMBL/GenBank/DDBJ whole genome shotgun (WGS) entry which is preliminary data.</text>
</comment>
<dbReference type="Proteomes" id="UP000318864">
    <property type="component" value="Unassembled WGS sequence"/>
</dbReference>
<dbReference type="RefSeq" id="WP_141464190.1">
    <property type="nucleotide sequence ID" value="NZ_RBZW01000021.1"/>
</dbReference>